<reference evidence="3 4" key="1">
    <citation type="submission" date="2024-01" db="EMBL/GenBank/DDBJ databases">
        <title>The genomes of 5 underutilized Papilionoideae crops provide insights into root nodulation and disease resistanc.</title>
        <authorList>
            <person name="Jiang F."/>
        </authorList>
    </citation>
    <scope>NUCLEOTIDE SEQUENCE [LARGE SCALE GENOMIC DNA]</scope>
    <source>
        <strain evidence="3">DUOXIRENSHENG_FW03</strain>
        <tissue evidence="3">Leaves</tissue>
    </source>
</reference>
<feature type="transmembrane region" description="Helical" evidence="1">
    <location>
        <begin position="102"/>
        <end position="123"/>
    </location>
</feature>
<evidence type="ECO:0000256" key="1">
    <source>
        <dbReference type="SAM" id="Phobius"/>
    </source>
</evidence>
<evidence type="ECO:0000313" key="3">
    <source>
        <dbReference type="EMBL" id="KAK7390503.1"/>
    </source>
</evidence>
<accession>A0AAN9S739</accession>
<evidence type="ECO:0000259" key="2">
    <source>
        <dbReference type="Pfam" id="PF13968"/>
    </source>
</evidence>
<gene>
    <name evidence="3" type="ORF">VNO78_25810</name>
</gene>
<feature type="transmembrane region" description="Helical" evidence="1">
    <location>
        <begin position="61"/>
        <end position="82"/>
    </location>
</feature>
<evidence type="ECO:0000313" key="4">
    <source>
        <dbReference type="Proteomes" id="UP001386955"/>
    </source>
</evidence>
<dbReference type="Pfam" id="PF04578">
    <property type="entry name" value="DUF594"/>
    <property type="match status" value="1"/>
</dbReference>
<dbReference type="EMBL" id="JAYMYS010000006">
    <property type="protein sequence ID" value="KAK7390503.1"/>
    <property type="molecule type" value="Genomic_DNA"/>
</dbReference>
<name>A0AAN9S739_PSOTE</name>
<feature type="transmembrane region" description="Helical" evidence="1">
    <location>
        <begin position="370"/>
        <end position="389"/>
    </location>
</feature>
<dbReference type="Proteomes" id="UP001386955">
    <property type="component" value="Unassembled WGS sequence"/>
</dbReference>
<feature type="transmembrane region" description="Helical" evidence="1">
    <location>
        <begin position="304"/>
        <end position="327"/>
    </location>
</feature>
<keyword evidence="4" id="KW-1185">Reference proteome</keyword>
<feature type="transmembrane region" description="Helical" evidence="1">
    <location>
        <begin position="339"/>
        <end position="364"/>
    </location>
</feature>
<feature type="transmembrane region" description="Helical" evidence="1">
    <location>
        <begin position="30"/>
        <end position="49"/>
    </location>
</feature>
<dbReference type="PANTHER" id="PTHR31325">
    <property type="entry name" value="OS01G0798800 PROTEIN-RELATED"/>
    <property type="match status" value="1"/>
</dbReference>
<comment type="caution">
    <text evidence="3">The sequence shown here is derived from an EMBL/GenBank/DDBJ whole genome shotgun (WGS) entry which is preliminary data.</text>
</comment>
<dbReference type="InterPro" id="IPR025315">
    <property type="entry name" value="DUF4220"/>
</dbReference>
<keyword evidence="1" id="KW-0472">Membrane</keyword>
<sequence length="696" mass="80789">MVTWMSIEGHRRLVQVIPNPVQEWWHEWELRGLILLSLVSQTILIVLGNRTKYKPNILTRLLLWFSYLLADWIAIIAIGVISSNIGDYYNKDKHTKNVNPQLLAFWTPFFLMHLGGPDTITAYALEDNELWLRHFVGLLSQTALTIYVINLSWKDNWLSHHTIPILIIGIIKYGEKTWSLYCASMKNLRDSFLHSIDTSRKSVQQQESRTNSRFCGLLNYIIARCQLLNFMMKTSLSCVCFNLGDQRTYLRAIHIFVSLFVDLILNPQEITKDRENFMSKKSYAYDLVNYELKLMYDVFYTKAFANYGIFGFMSRLGTLITTIIVLVKYVNSSEKNKHSVVDIIITYLLLVGALLEGIYAFILVTFSRWTIHYFLIKGLGAFCCIPMFVQNVKLLLMTKEDQLSLLMGQCNFFNLICNKNLITKGSFFSVNKFKQLQTVMYCLTSEGVTHCLTSECLQTFVMKRLQDKSKNVLQSNPLGSPGYRNLLFGKNVSIFTTELEFHRTIITWHIATNLLFYSNDESNHKLDRKENCKAMSDYMFYLLVKQRHMLPVGAGMITLRDTVIEIINFFERVQVTPQQDNLVEICRILILHDTTTITEDESLKMKSTSILFHACAIVKQLIVAENRHQTWKFLEELWVEIISYASSQCRVDMHAQQLRRGPEFLSHVWLFHAHLGLLDQFQFVGYNSNKTPSTSL</sequence>
<feature type="domain" description="DUF4220" evidence="2">
    <location>
        <begin position="64"/>
        <end position="414"/>
    </location>
</feature>
<keyword evidence="1" id="KW-1133">Transmembrane helix</keyword>
<keyword evidence="1" id="KW-0812">Transmembrane</keyword>
<organism evidence="3 4">
    <name type="scientific">Psophocarpus tetragonolobus</name>
    <name type="common">Winged bean</name>
    <name type="synonym">Dolichos tetragonolobus</name>
    <dbReference type="NCBI Taxonomy" id="3891"/>
    <lineage>
        <taxon>Eukaryota</taxon>
        <taxon>Viridiplantae</taxon>
        <taxon>Streptophyta</taxon>
        <taxon>Embryophyta</taxon>
        <taxon>Tracheophyta</taxon>
        <taxon>Spermatophyta</taxon>
        <taxon>Magnoliopsida</taxon>
        <taxon>eudicotyledons</taxon>
        <taxon>Gunneridae</taxon>
        <taxon>Pentapetalae</taxon>
        <taxon>rosids</taxon>
        <taxon>fabids</taxon>
        <taxon>Fabales</taxon>
        <taxon>Fabaceae</taxon>
        <taxon>Papilionoideae</taxon>
        <taxon>50 kb inversion clade</taxon>
        <taxon>NPAAA clade</taxon>
        <taxon>indigoferoid/millettioid clade</taxon>
        <taxon>Phaseoleae</taxon>
        <taxon>Psophocarpus</taxon>
    </lineage>
</organism>
<dbReference type="InterPro" id="IPR007658">
    <property type="entry name" value="DUF594"/>
</dbReference>
<dbReference type="Pfam" id="PF13968">
    <property type="entry name" value="DUF4220"/>
    <property type="match status" value="1"/>
</dbReference>
<dbReference type="AlphaFoldDB" id="A0AAN9S739"/>
<proteinExistence type="predicted"/>
<protein>
    <recommendedName>
        <fullName evidence="2">DUF4220 domain-containing protein</fullName>
    </recommendedName>
</protein>